<dbReference type="InterPro" id="IPR036259">
    <property type="entry name" value="MFS_trans_sf"/>
</dbReference>
<dbReference type="Pfam" id="PF07690">
    <property type="entry name" value="MFS_1"/>
    <property type="match status" value="1"/>
</dbReference>
<dbReference type="CDD" id="cd17323">
    <property type="entry name" value="MFS_Tpo1_MDR_like"/>
    <property type="match status" value="1"/>
</dbReference>
<dbReference type="Gene3D" id="1.20.1250.20">
    <property type="entry name" value="MFS general substrate transporter like domains"/>
    <property type="match status" value="2"/>
</dbReference>
<name>A0A4Y7TQ95_COPMI</name>
<reference evidence="9 10" key="1">
    <citation type="journal article" date="2019" name="Nat. Ecol. Evol.">
        <title>Megaphylogeny resolves global patterns of mushroom evolution.</title>
        <authorList>
            <person name="Varga T."/>
            <person name="Krizsan K."/>
            <person name="Foldi C."/>
            <person name="Dima B."/>
            <person name="Sanchez-Garcia M."/>
            <person name="Sanchez-Ramirez S."/>
            <person name="Szollosi G.J."/>
            <person name="Szarkandi J.G."/>
            <person name="Papp V."/>
            <person name="Albert L."/>
            <person name="Andreopoulos W."/>
            <person name="Angelini C."/>
            <person name="Antonin V."/>
            <person name="Barry K.W."/>
            <person name="Bougher N.L."/>
            <person name="Buchanan P."/>
            <person name="Buyck B."/>
            <person name="Bense V."/>
            <person name="Catcheside P."/>
            <person name="Chovatia M."/>
            <person name="Cooper J."/>
            <person name="Damon W."/>
            <person name="Desjardin D."/>
            <person name="Finy P."/>
            <person name="Geml J."/>
            <person name="Haridas S."/>
            <person name="Hughes K."/>
            <person name="Justo A."/>
            <person name="Karasinski D."/>
            <person name="Kautmanova I."/>
            <person name="Kiss B."/>
            <person name="Kocsube S."/>
            <person name="Kotiranta H."/>
            <person name="LaButti K.M."/>
            <person name="Lechner B.E."/>
            <person name="Liimatainen K."/>
            <person name="Lipzen A."/>
            <person name="Lukacs Z."/>
            <person name="Mihaltcheva S."/>
            <person name="Morgado L.N."/>
            <person name="Niskanen T."/>
            <person name="Noordeloos M.E."/>
            <person name="Ohm R.A."/>
            <person name="Ortiz-Santana B."/>
            <person name="Ovrebo C."/>
            <person name="Racz N."/>
            <person name="Riley R."/>
            <person name="Savchenko A."/>
            <person name="Shiryaev A."/>
            <person name="Soop K."/>
            <person name="Spirin V."/>
            <person name="Szebenyi C."/>
            <person name="Tomsovsky M."/>
            <person name="Tulloss R.E."/>
            <person name="Uehling J."/>
            <person name="Grigoriev I.V."/>
            <person name="Vagvolgyi C."/>
            <person name="Papp T."/>
            <person name="Martin F.M."/>
            <person name="Miettinen O."/>
            <person name="Hibbett D.S."/>
            <person name="Nagy L.G."/>
        </authorList>
    </citation>
    <scope>NUCLEOTIDE SEQUENCE [LARGE SCALE GENOMIC DNA]</scope>
    <source>
        <strain evidence="9 10">FP101781</strain>
    </source>
</reference>
<organism evidence="9 10">
    <name type="scientific">Coprinellus micaceus</name>
    <name type="common">Glistening ink-cap mushroom</name>
    <name type="synonym">Coprinus micaceus</name>
    <dbReference type="NCBI Taxonomy" id="71717"/>
    <lineage>
        <taxon>Eukaryota</taxon>
        <taxon>Fungi</taxon>
        <taxon>Dikarya</taxon>
        <taxon>Basidiomycota</taxon>
        <taxon>Agaricomycotina</taxon>
        <taxon>Agaricomycetes</taxon>
        <taxon>Agaricomycetidae</taxon>
        <taxon>Agaricales</taxon>
        <taxon>Agaricineae</taxon>
        <taxon>Psathyrellaceae</taxon>
        <taxon>Coprinellus</taxon>
    </lineage>
</organism>
<dbReference type="AlphaFoldDB" id="A0A4Y7TQ95"/>
<keyword evidence="2" id="KW-0813">Transport</keyword>
<feature type="compositionally biased region" description="Polar residues" evidence="7">
    <location>
        <begin position="526"/>
        <end position="557"/>
    </location>
</feature>
<dbReference type="PANTHER" id="PTHR23502">
    <property type="entry name" value="MAJOR FACILITATOR SUPERFAMILY"/>
    <property type="match status" value="1"/>
</dbReference>
<feature type="transmembrane region" description="Helical" evidence="8">
    <location>
        <begin position="351"/>
        <end position="372"/>
    </location>
</feature>
<dbReference type="OrthoDB" id="9986881at2759"/>
<feature type="transmembrane region" description="Helical" evidence="8">
    <location>
        <begin position="265"/>
        <end position="292"/>
    </location>
</feature>
<feature type="region of interest" description="Disordered" evidence="7">
    <location>
        <begin position="1"/>
        <end position="46"/>
    </location>
</feature>
<keyword evidence="4 8" id="KW-0812">Transmembrane</keyword>
<feature type="transmembrane region" description="Helical" evidence="8">
    <location>
        <begin position="446"/>
        <end position="466"/>
    </location>
</feature>
<dbReference type="InterPro" id="IPR011701">
    <property type="entry name" value="MFS"/>
</dbReference>
<accession>A0A4Y7TQ95</accession>
<keyword evidence="5 8" id="KW-1133">Transmembrane helix</keyword>
<feature type="transmembrane region" description="Helical" evidence="8">
    <location>
        <begin position="410"/>
        <end position="434"/>
    </location>
</feature>
<dbReference type="SUPFAM" id="SSF103473">
    <property type="entry name" value="MFS general substrate transporter"/>
    <property type="match status" value="1"/>
</dbReference>
<feature type="compositionally biased region" description="Basic and acidic residues" evidence="7">
    <location>
        <begin position="10"/>
        <end position="20"/>
    </location>
</feature>
<feature type="transmembrane region" description="Helical" evidence="8">
    <location>
        <begin position="312"/>
        <end position="330"/>
    </location>
</feature>
<comment type="caution">
    <text evidence="9">The sequence shown here is derived from an EMBL/GenBank/DDBJ whole genome shotgun (WGS) entry which is preliminary data.</text>
</comment>
<dbReference type="FunFam" id="1.20.1250.20:FF:000011">
    <property type="entry name" value="MFS multidrug transporter, putative"/>
    <property type="match status" value="1"/>
</dbReference>
<dbReference type="Proteomes" id="UP000298030">
    <property type="component" value="Unassembled WGS sequence"/>
</dbReference>
<evidence type="ECO:0000313" key="10">
    <source>
        <dbReference type="Proteomes" id="UP000298030"/>
    </source>
</evidence>
<dbReference type="STRING" id="71717.A0A4Y7TQ95"/>
<dbReference type="EMBL" id="QPFP01000006">
    <property type="protein sequence ID" value="TEB36124.1"/>
    <property type="molecule type" value="Genomic_DNA"/>
</dbReference>
<evidence type="ECO:0000256" key="3">
    <source>
        <dbReference type="ARBA" id="ARBA00022475"/>
    </source>
</evidence>
<evidence type="ECO:0000256" key="6">
    <source>
        <dbReference type="ARBA" id="ARBA00023136"/>
    </source>
</evidence>
<evidence type="ECO:0000256" key="5">
    <source>
        <dbReference type="ARBA" id="ARBA00022989"/>
    </source>
</evidence>
<keyword evidence="10" id="KW-1185">Reference proteome</keyword>
<feature type="transmembrane region" description="Helical" evidence="8">
    <location>
        <begin position="64"/>
        <end position="81"/>
    </location>
</feature>
<evidence type="ECO:0000256" key="1">
    <source>
        <dbReference type="ARBA" id="ARBA00004651"/>
    </source>
</evidence>
<feature type="region of interest" description="Disordered" evidence="7">
    <location>
        <begin position="524"/>
        <end position="557"/>
    </location>
</feature>
<protein>
    <submittedName>
        <fullName evidence="9">MFS general substrate transporter</fullName>
    </submittedName>
</protein>
<evidence type="ECO:0000256" key="4">
    <source>
        <dbReference type="ARBA" id="ARBA00022692"/>
    </source>
</evidence>
<sequence>MLNFPAPDMSESRYPVDLEKQATPTQDPHERTYTGSGTPDDPYVVDWDLNDPDDPYNWPKAKKWLITAQLATTTFTVSFSSSAYTGGMQYTMEDFGILDNVAILGISLYVLGFALGPLLFASMGERVVFLTTGVLYSAFQLQGAVSRNVATLLSCRLLTGIFGASPLTNAGGTISDIFNHRERGLASAIYATVPFLGPVVGPVVGGFVAEKSAAGYAPVLLRRRAHTLSRASSQSKEEAHFVSLHDRNEPKSLSQVVKKNLSRPFVFIVTEPIVLASAIYASIMYGTLYALFSGFPIIFQQHRGFTPGQSGLAFVGVGLGIMVGTASQTIQNQIYWSIMEKSESGRAPPEARLHMAILGSFLSPVGLWWFAWTSMPSIHWSVPIIAGIPFGIGIAQILQSLATYLMDTYTIYFASAISATVVLRSICGAAFPLFCPPLFKAFGDQWAMSFFACFATACVPIPLLFWKYGHWIRGKSAYAWSDEKETSTSRSTTTACSARTDSTACDSSPGKKELKVQALPVLSATVPGNNVPGNEQNHSQQNTIQPQAMSVAVTTTP</sequence>
<dbReference type="PANTHER" id="PTHR23502:SF186">
    <property type="entry name" value="MAJOR FACILITATOR SUPERFAMILY (MFS) PROFILE DOMAIN-CONTAINING PROTEIN"/>
    <property type="match status" value="1"/>
</dbReference>
<proteinExistence type="predicted"/>
<dbReference type="GO" id="GO:0005886">
    <property type="term" value="C:plasma membrane"/>
    <property type="evidence" value="ECO:0007669"/>
    <property type="project" value="UniProtKB-SubCell"/>
</dbReference>
<feature type="transmembrane region" description="Helical" evidence="8">
    <location>
        <begin position="101"/>
        <end position="121"/>
    </location>
</feature>
<feature type="transmembrane region" description="Helical" evidence="8">
    <location>
        <begin position="378"/>
        <end position="398"/>
    </location>
</feature>
<evidence type="ECO:0000256" key="2">
    <source>
        <dbReference type="ARBA" id="ARBA00022448"/>
    </source>
</evidence>
<keyword evidence="3" id="KW-1003">Cell membrane</keyword>
<comment type="subcellular location">
    <subcellularLocation>
        <location evidence="1">Cell membrane</location>
        <topology evidence="1">Multi-pass membrane protein</topology>
    </subcellularLocation>
</comment>
<evidence type="ECO:0000256" key="8">
    <source>
        <dbReference type="SAM" id="Phobius"/>
    </source>
</evidence>
<dbReference type="GO" id="GO:0022857">
    <property type="term" value="F:transmembrane transporter activity"/>
    <property type="evidence" value="ECO:0007669"/>
    <property type="project" value="InterPro"/>
</dbReference>
<keyword evidence="6 8" id="KW-0472">Membrane</keyword>
<evidence type="ECO:0000256" key="7">
    <source>
        <dbReference type="SAM" id="MobiDB-lite"/>
    </source>
</evidence>
<evidence type="ECO:0000313" key="9">
    <source>
        <dbReference type="EMBL" id="TEB36124.1"/>
    </source>
</evidence>
<gene>
    <name evidence="9" type="ORF">FA13DRAFT_1727684</name>
</gene>